<evidence type="ECO:0000313" key="2">
    <source>
        <dbReference type="Proteomes" id="UP000500938"/>
    </source>
</evidence>
<keyword evidence="2" id="KW-1185">Reference proteome</keyword>
<dbReference type="InterPro" id="IPR046032">
    <property type="entry name" value="DUF5990"/>
</dbReference>
<dbReference type="EMBL" id="CP053085">
    <property type="protein sequence ID" value="QJR37603.1"/>
    <property type="molecule type" value="Genomic_DNA"/>
</dbReference>
<evidence type="ECO:0000313" key="1">
    <source>
        <dbReference type="EMBL" id="QJR37603.1"/>
    </source>
</evidence>
<gene>
    <name evidence="1" type="ORF">HKW67_19820</name>
</gene>
<dbReference type="KEGG" id="ggr:HKW67_19820"/>
<dbReference type="RefSeq" id="WP_171227038.1">
    <property type="nucleotide sequence ID" value="NZ_CP053085.1"/>
</dbReference>
<name>A0A6M4IS83_9BACT</name>
<dbReference type="Pfam" id="PF19452">
    <property type="entry name" value="DUF5990"/>
    <property type="match status" value="1"/>
</dbReference>
<sequence>MADELTLQIVVREPLPEVFLRMQRGRHELVAPVRVSALSVTFELRVQAVMRANGAIVLKGPEVQGPPAQRFVYVNAGSYAGAPQSPWSRRAKVPLGAITEALVHAVQATTRAVLRAEIHGRARDGGPAAATVPLLGAGWTVASGEE</sequence>
<accession>A0A6M4IS83</accession>
<proteinExistence type="predicted"/>
<dbReference type="Proteomes" id="UP000500938">
    <property type="component" value="Chromosome"/>
</dbReference>
<organism evidence="1 2">
    <name type="scientific">Gemmatimonas groenlandica</name>
    <dbReference type="NCBI Taxonomy" id="2732249"/>
    <lineage>
        <taxon>Bacteria</taxon>
        <taxon>Pseudomonadati</taxon>
        <taxon>Gemmatimonadota</taxon>
        <taxon>Gemmatimonadia</taxon>
        <taxon>Gemmatimonadales</taxon>
        <taxon>Gemmatimonadaceae</taxon>
        <taxon>Gemmatimonas</taxon>
    </lineage>
</organism>
<dbReference type="AlphaFoldDB" id="A0A6M4IS83"/>
<protein>
    <submittedName>
        <fullName evidence="1">Uncharacterized protein</fullName>
    </submittedName>
</protein>
<reference evidence="1 2" key="1">
    <citation type="submission" date="2020-05" db="EMBL/GenBank/DDBJ databases">
        <title>Complete genome sequence of Gemmatimonas greenlandica TET16.</title>
        <authorList>
            <person name="Zeng Y."/>
        </authorList>
    </citation>
    <scope>NUCLEOTIDE SEQUENCE [LARGE SCALE GENOMIC DNA]</scope>
    <source>
        <strain evidence="1 2">TET16</strain>
    </source>
</reference>